<protein>
    <submittedName>
        <fullName evidence="1">Uncharacterized protein</fullName>
    </submittedName>
</protein>
<accession>A0A8K0HMV0</accession>
<dbReference type="EMBL" id="VOIH02000002">
    <property type="protein sequence ID" value="KAF3454938.1"/>
    <property type="molecule type" value="Genomic_DNA"/>
</dbReference>
<sequence length="102" mass="11771">MSIRILRRFLTTAASDSKSTPNLSVPHSGRPGIRYLRKCASELFWTMKREDMEREFLKDMLKDMNSADDDEEALRHAWLVCRNVIGSDNETCATLSLVKRVH</sequence>
<reference evidence="1" key="1">
    <citation type="submission" date="2020-03" db="EMBL/GenBank/DDBJ databases">
        <title>A high-quality chromosome-level genome assembly of a woody plant with both climbing and erect habits, Rhamnella rubrinervis.</title>
        <authorList>
            <person name="Lu Z."/>
            <person name="Yang Y."/>
            <person name="Zhu X."/>
            <person name="Sun Y."/>
        </authorList>
    </citation>
    <scope>NUCLEOTIDE SEQUENCE</scope>
    <source>
        <strain evidence="1">BYM</strain>
        <tissue evidence="1">Leaf</tissue>
    </source>
</reference>
<gene>
    <name evidence="1" type="ORF">FNV43_RR05386</name>
</gene>
<dbReference type="AlphaFoldDB" id="A0A8K0HMV0"/>
<comment type="caution">
    <text evidence="1">The sequence shown here is derived from an EMBL/GenBank/DDBJ whole genome shotgun (WGS) entry which is preliminary data.</text>
</comment>
<proteinExistence type="predicted"/>
<organism evidence="1 2">
    <name type="scientific">Rhamnella rubrinervis</name>
    <dbReference type="NCBI Taxonomy" id="2594499"/>
    <lineage>
        <taxon>Eukaryota</taxon>
        <taxon>Viridiplantae</taxon>
        <taxon>Streptophyta</taxon>
        <taxon>Embryophyta</taxon>
        <taxon>Tracheophyta</taxon>
        <taxon>Spermatophyta</taxon>
        <taxon>Magnoliopsida</taxon>
        <taxon>eudicotyledons</taxon>
        <taxon>Gunneridae</taxon>
        <taxon>Pentapetalae</taxon>
        <taxon>rosids</taxon>
        <taxon>fabids</taxon>
        <taxon>Rosales</taxon>
        <taxon>Rhamnaceae</taxon>
        <taxon>rhamnoid group</taxon>
        <taxon>Rhamneae</taxon>
        <taxon>Rhamnella</taxon>
    </lineage>
</organism>
<evidence type="ECO:0000313" key="2">
    <source>
        <dbReference type="Proteomes" id="UP000796880"/>
    </source>
</evidence>
<name>A0A8K0HMV0_9ROSA</name>
<dbReference type="Proteomes" id="UP000796880">
    <property type="component" value="Unassembled WGS sequence"/>
</dbReference>
<evidence type="ECO:0000313" key="1">
    <source>
        <dbReference type="EMBL" id="KAF3454938.1"/>
    </source>
</evidence>
<keyword evidence="2" id="KW-1185">Reference proteome</keyword>